<organism evidence="1 2">
    <name type="scientific">Araneus ventricosus</name>
    <name type="common">Orbweaver spider</name>
    <name type="synonym">Epeira ventricosa</name>
    <dbReference type="NCBI Taxonomy" id="182803"/>
    <lineage>
        <taxon>Eukaryota</taxon>
        <taxon>Metazoa</taxon>
        <taxon>Ecdysozoa</taxon>
        <taxon>Arthropoda</taxon>
        <taxon>Chelicerata</taxon>
        <taxon>Arachnida</taxon>
        <taxon>Araneae</taxon>
        <taxon>Araneomorphae</taxon>
        <taxon>Entelegynae</taxon>
        <taxon>Araneoidea</taxon>
        <taxon>Araneidae</taxon>
        <taxon>Araneus</taxon>
    </lineage>
</organism>
<name>A0A4Y2MP67_ARAVE</name>
<sequence>MTAAATASSTEAGVLESWLRPDLSRRRYVLLLVEGLYPQGKRVPAYLSGCNSSVYSGCPWGVVGGKDRWPIYTAELFTIPCLSSVEINYLSRVS</sequence>
<dbReference type="AlphaFoldDB" id="A0A4Y2MP67"/>
<protein>
    <submittedName>
        <fullName evidence="1">Uncharacterized protein</fullName>
    </submittedName>
</protein>
<keyword evidence="2" id="KW-1185">Reference proteome</keyword>
<dbReference type="EMBL" id="BGPR01007605">
    <property type="protein sequence ID" value="GBN28130.1"/>
    <property type="molecule type" value="Genomic_DNA"/>
</dbReference>
<reference evidence="1 2" key="1">
    <citation type="journal article" date="2019" name="Sci. Rep.">
        <title>Orb-weaving spider Araneus ventricosus genome elucidates the spidroin gene catalogue.</title>
        <authorList>
            <person name="Kono N."/>
            <person name="Nakamura H."/>
            <person name="Ohtoshi R."/>
            <person name="Moran D.A.P."/>
            <person name="Shinohara A."/>
            <person name="Yoshida Y."/>
            <person name="Fujiwara M."/>
            <person name="Mori M."/>
            <person name="Tomita M."/>
            <person name="Arakawa K."/>
        </authorList>
    </citation>
    <scope>NUCLEOTIDE SEQUENCE [LARGE SCALE GENOMIC DNA]</scope>
</reference>
<gene>
    <name evidence="1" type="ORF">AVEN_114284_1</name>
</gene>
<dbReference type="Proteomes" id="UP000499080">
    <property type="component" value="Unassembled WGS sequence"/>
</dbReference>
<proteinExistence type="predicted"/>
<evidence type="ECO:0000313" key="2">
    <source>
        <dbReference type="Proteomes" id="UP000499080"/>
    </source>
</evidence>
<comment type="caution">
    <text evidence="1">The sequence shown here is derived from an EMBL/GenBank/DDBJ whole genome shotgun (WGS) entry which is preliminary data.</text>
</comment>
<evidence type="ECO:0000313" key="1">
    <source>
        <dbReference type="EMBL" id="GBN28130.1"/>
    </source>
</evidence>
<accession>A0A4Y2MP67</accession>